<dbReference type="PROSITE" id="PS51257">
    <property type="entry name" value="PROKAR_LIPOPROTEIN"/>
    <property type="match status" value="1"/>
</dbReference>
<dbReference type="SUPFAM" id="SSF54001">
    <property type="entry name" value="Cysteine proteinases"/>
    <property type="match status" value="1"/>
</dbReference>
<evidence type="ECO:0000259" key="6">
    <source>
        <dbReference type="PROSITE" id="PS51935"/>
    </source>
</evidence>
<name>A0A2U1FPL7_9PORP</name>
<keyword evidence="2" id="KW-0645">Protease</keyword>
<feature type="domain" description="NlpC/P60" evidence="6">
    <location>
        <begin position="57"/>
        <end position="182"/>
    </location>
</feature>
<evidence type="ECO:0000256" key="4">
    <source>
        <dbReference type="ARBA" id="ARBA00022807"/>
    </source>
</evidence>
<reference evidence="7 8" key="1">
    <citation type="submission" date="2018-04" db="EMBL/GenBank/DDBJ databases">
        <title>Genomic Encyclopedia of Type Strains, Phase IV (KMG-IV): sequencing the most valuable type-strain genomes for metagenomic binning, comparative biology and taxonomic classification.</title>
        <authorList>
            <person name="Goeker M."/>
        </authorList>
    </citation>
    <scope>NUCLEOTIDE SEQUENCE [LARGE SCALE GENOMIC DNA]</scope>
    <source>
        <strain evidence="7 8">DSM 28520</strain>
    </source>
</reference>
<comment type="similarity">
    <text evidence="1">Belongs to the peptidase C40 family.</text>
</comment>
<evidence type="ECO:0000256" key="3">
    <source>
        <dbReference type="ARBA" id="ARBA00022801"/>
    </source>
</evidence>
<dbReference type="AlphaFoldDB" id="A0A2U1FPL7"/>
<evidence type="ECO:0000256" key="1">
    <source>
        <dbReference type="ARBA" id="ARBA00007074"/>
    </source>
</evidence>
<dbReference type="PROSITE" id="PS51935">
    <property type="entry name" value="NLPC_P60"/>
    <property type="match status" value="1"/>
</dbReference>
<dbReference type="Proteomes" id="UP000245462">
    <property type="component" value="Unassembled WGS sequence"/>
</dbReference>
<keyword evidence="4" id="KW-0788">Thiol protease</keyword>
<dbReference type="InterPro" id="IPR038765">
    <property type="entry name" value="Papain-like_cys_pep_sf"/>
</dbReference>
<evidence type="ECO:0000256" key="2">
    <source>
        <dbReference type="ARBA" id="ARBA00022670"/>
    </source>
</evidence>
<dbReference type="InterPro" id="IPR000064">
    <property type="entry name" value="NLP_P60_dom"/>
</dbReference>
<keyword evidence="5" id="KW-1133">Transmembrane helix</keyword>
<evidence type="ECO:0000256" key="5">
    <source>
        <dbReference type="SAM" id="Phobius"/>
    </source>
</evidence>
<evidence type="ECO:0000313" key="8">
    <source>
        <dbReference type="Proteomes" id="UP000245462"/>
    </source>
</evidence>
<dbReference type="PANTHER" id="PTHR47053">
    <property type="entry name" value="MUREIN DD-ENDOPEPTIDASE MEPH-RELATED"/>
    <property type="match status" value="1"/>
</dbReference>
<dbReference type="Gene3D" id="3.90.1720.10">
    <property type="entry name" value="endopeptidase domain like (from Nostoc punctiforme)"/>
    <property type="match status" value="1"/>
</dbReference>
<organism evidence="7 8">
    <name type="scientific">Porphyromonas loveana</name>
    <dbReference type="NCBI Taxonomy" id="1884669"/>
    <lineage>
        <taxon>Bacteria</taxon>
        <taxon>Pseudomonadati</taxon>
        <taxon>Bacteroidota</taxon>
        <taxon>Bacteroidia</taxon>
        <taxon>Bacteroidales</taxon>
        <taxon>Porphyromonadaceae</taxon>
        <taxon>Porphyromonas</taxon>
    </lineage>
</organism>
<feature type="transmembrane region" description="Helical" evidence="5">
    <location>
        <begin position="16"/>
        <end position="33"/>
    </location>
</feature>
<dbReference type="PANTHER" id="PTHR47053:SF1">
    <property type="entry name" value="MUREIN DD-ENDOPEPTIDASE MEPH-RELATED"/>
    <property type="match status" value="1"/>
</dbReference>
<accession>A0A2U1FPL7</accession>
<dbReference type="GO" id="GO:0008234">
    <property type="term" value="F:cysteine-type peptidase activity"/>
    <property type="evidence" value="ECO:0007669"/>
    <property type="project" value="UniProtKB-KW"/>
</dbReference>
<evidence type="ECO:0000313" key="7">
    <source>
        <dbReference type="EMBL" id="PVZ14086.1"/>
    </source>
</evidence>
<dbReference type="InterPro" id="IPR051202">
    <property type="entry name" value="Peptidase_C40"/>
</dbReference>
<keyword evidence="3 7" id="KW-0378">Hydrolase</keyword>
<dbReference type="OrthoDB" id="9807055at2"/>
<dbReference type="EMBL" id="QEKY01000002">
    <property type="protein sequence ID" value="PVZ14086.1"/>
    <property type="molecule type" value="Genomic_DNA"/>
</dbReference>
<keyword evidence="5" id="KW-0812">Transmembrane</keyword>
<keyword evidence="5" id="KW-0472">Membrane</keyword>
<sequence>MRGCALTYRGDIFKTPLLYVLIILTALMSSCGVNKKPTPISGKPVYSATGRPLLTAEEIVTDLIAYGKKFLGKPYNYPSAWPMDCSGYVAYLYSCYGIHIPRSSSALYTYTLPVRYPLPGDLLFFRGNNNKNSRIGHVALLIEVRGEELIMMHNTNSRGIIIESVQSSPYFRNRYVGAGRLPEIHARMD</sequence>
<proteinExistence type="inferred from homology"/>
<keyword evidence="8" id="KW-1185">Reference proteome</keyword>
<protein>
    <submittedName>
        <fullName evidence="7">Cell wall-associated NlpC family hydrolase</fullName>
    </submittedName>
</protein>
<dbReference type="GO" id="GO:0006508">
    <property type="term" value="P:proteolysis"/>
    <property type="evidence" value="ECO:0007669"/>
    <property type="project" value="UniProtKB-KW"/>
</dbReference>
<comment type="caution">
    <text evidence="7">The sequence shown here is derived from an EMBL/GenBank/DDBJ whole genome shotgun (WGS) entry which is preliminary data.</text>
</comment>
<gene>
    <name evidence="7" type="ORF">C7382_102130</name>
</gene>
<dbReference type="Pfam" id="PF00877">
    <property type="entry name" value="NLPC_P60"/>
    <property type="match status" value="1"/>
</dbReference>